<evidence type="ECO:0000256" key="7">
    <source>
        <dbReference type="ARBA" id="ARBA00023136"/>
    </source>
</evidence>
<evidence type="ECO:0000256" key="11">
    <source>
        <dbReference type="RuleBase" id="RU003357"/>
    </source>
</evidence>
<evidence type="ECO:0000256" key="4">
    <source>
        <dbReference type="ARBA" id="ARBA00022452"/>
    </source>
</evidence>
<evidence type="ECO:0000256" key="5">
    <source>
        <dbReference type="ARBA" id="ARBA00022692"/>
    </source>
</evidence>
<evidence type="ECO:0000256" key="3">
    <source>
        <dbReference type="ARBA" id="ARBA00022448"/>
    </source>
</evidence>
<dbReference type="InterPro" id="IPR010105">
    <property type="entry name" value="TonB_sidphr_rcpt"/>
</dbReference>
<evidence type="ECO:0000256" key="10">
    <source>
        <dbReference type="PROSITE-ProRule" id="PRU01360"/>
    </source>
</evidence>
<feature type="domain" description="TonB-dependent receptor-like beta-barrel" evidence="13">
    <location>
        <begin position="246"/>
        <end position="682"/>
    </location>
</feature>
<dbReference type="EMBL" id="BAAAEW010000006">
    <property type="protein sequence ID" value="GAA0745828.1"/>
    <property type="molecule type" value="Genomic_DNA"/>
</dbReference>
<sequence>MARRLSSSFLRLPLAAAALLALTAGAHAQTTPTEVVTVTGRSSALPATIAGFGDTPLARSPFQASVLNTGLLLDSGIDSLGEITKLDASIGDAYNAPGYWASMRVRGYELDNRHNYRRDGLPINAETAPLMDNKESIEVLKGTSGAQAGISSPAGLVNFVVKRPRGDQKSVLLGWTESGSLKAAADIDQQLLDGQAGLRINASVEKLDPLQHDTEGHRHLLAAAGMLSLGSGGKLEAEVEFSHQSQPSVPGYSMLGDTLPKASTVDPRLNLNNQPWSLPVVFDGQTASLRWTQALSAQWQLSAQAMLQRLQTDDRAAFPVGLFDPVTYDCAPCDRYSADGHVSLWDFRSENEHRDTRTAALTLEGKLATGPLTHQLSTGLTWSKLTARFGPQTYNLAGTGTVDGKTEVPASPEALYTNTNRDERSVELHLRDVLDLSQATRLWLGLRHTRLSRGSVATDGSEPVSYDQSFTTPWLALTQQFTPTLMGYASWGQGIESDVAPNRPVYSNAGQPLPALKSRQTEVGVKFQDRELDASLTAFDIHRPVSSDLGSCSDDGSCTRVSAGDARHRGLEASVDWHGGPLTLRGSAMALRARREGAADAAQNGLVPENVAQRSLRATAIYAPPQVPGLSLVLTASHEGSRYVLPDNSVAIPGWTTWSLASRYQTRIAGHDTVLRVGVDNLFDQRAWQESPYQYGHVYLYPVAPRTFRASFQAFL</sequence>
<dbReference type="InterPro" id="IPR036942">
    <property type="entry name" value="Beta-barrel_TonB_sf"/>
</dbReference>
<comment type="caution">
    <text evidence="15">The sequence shown here is derived from an EMBL/GenBank/DDBJ whole genome shotgun (WGS) entry which is preliminary data.</text>
</comment>
<keyword evidence="9 10" id="KW-0998">Cell outer membrane</keyword>
<dbReference type="NCBIfam" id="TIGR01783">
    <property type="entry name" value="TonB-siderophor"/>
    <property type="match status" value="1"/>
</dbReference>
<dbReference type="Gene3D" id="2.40.170.20">
    <property type="entry name" value="TonB-dependent receptor, beta-barrel domain"/>
    <property type="match status" value="1"/>
</dbReference>
<dbReference type="InterPro" id="IPR012910">
    <property type="entry name" value="Plug_dom"/>
</dbReference>
<gene>
    <name evidence="15" type="ORF">GCM10009107_12620</name>
</gene>
<accession>A0ABP3UZX1</accession>
<feature type="domain" description="TonB-dependent receptor plug" evidence="14">
    <location>
        <begin position="58"/>
        <end position="155"/>
    </location>
</feature>
<evidence type="ECO:0000256" key="12">
    <source>
        <dbReference type="SAM" id="SignalP"/>
    </source>
</evidence>
<evidence type="ECO:0000259" key="13">
    <source>
        <dbReference type="Pfam" id="PF00593"/>
    </source>
</evidence>
<dbReference type="InterPro" id="IPR037066">
    <property type="entry name" value="Plug_dom_sf"/>
</dbReference>
<dbReference type="InterPro" id="IPR039426">
    <property type="entry name" value="TonB-dep_rcpt-like"/>
</dbReference>
<organism evidence="15 16">
    <name type="scientific">Ideonella azotifigens</name>
    <dbReference type="NCBI Taxonomy" id="513160"/>
    <lineage>
        <taxon>Bacteria</taxon>
        <taxon>Pseudomonadati</taxon>
        <taxon>Pseudomonadota</taxon>
        <taxon>Betaproteobacteria</taxon>
        <taxon>Burkholderiales</taxon>
        <taxon>Sphaerotilaceae</taxon>
        <taxon>Ideonella</taxon>
    </lineage>
</organism>
<keyword evidence="8 15" id="KW-0675">Receptor</keyword>
<evidence type="ECO:0000313" key="15">
    <source>
        <dbReference type="EMBL" id="GAA0745828.1"/>
    </source>
</evidence>
<feature type="signal peptide" evidence="12">
    <location>
        <begin position="1"/>
        <end position="28"/>
    </location>
</feature>
<dbReference type="Gene3D" id="2.170.130.10">
    <property type="entry name" value="TonB-dependent receptor, plug domain"/>
    <property type="match status" value="1"/>
</dbReference>
<protein>
    <submittedName>
        <fullName evidence="15">TonB-dependent siderophore receptor</fullName>
    </submittedName>
</protein>
<dbReference type="Pfam" id="PF00593">
    <property type="entry name" value="TonB_dep_Rec_b-barrel"/>
    <property type="match status" value="1"/>
</dbReference>
<feature type="chain" id="PRO_5046060727" evidence="12">
    <location>
        <begin position="29"/>
        <end position="716"/>
    </location>
</feature>
<evidence type="ECO:0000313" key="16">
    <source>
        <dbReference type="Proteomes" id="UP001500279"/>
    </source>
</evidence>
<keyword evidence="16" id="KW-1185">Reference proteome</keyword>
<comment type="subcellular location">
    <subcellularLocation>
        <location evidence="1 10">Cell outer membrane</location>
        <topology evidence="1 10">Multi-pass membrane protein</topology>
    </subcellularLocation>
</comment>
<comment type="similarity">
    <text evidence="2 10 11">Belongs to the TonB-dependent receptor family.</text>
</comment>
<dbReference type="PROSITE" id="PS52016">
    <property type="entry name" value="TONB_DEPENDENT_REC_3"/>
    <property type="match status" value="1"/>
</dbReference>
<evidence type="ECO:0000259" key="14">
    <source>
        <dbReference type="Pfam" id="PF07715"/>
    </source>
</evidence>
<keyword evidence="7 10" id="KW-0472">Membrane</keyword>
<reference evidence="16" key="1">
    <citation type="journal article" date="2019" name="Int. J. Syst. Evol. Microbiol.">
        <title>The Global Catalogue of Microorganisms (GCM) 10K type strain sequencing project: providing services to taxonomists for standard genome sequencing and annotation.</title>
        <authorList>
            <consortium name="The Broad Institute Genomics Platform"/>
            <consortium name="The Broad Institute Genome Sequencing Center for Infectious Disease"/>
            <person name="Wu L."/>
            <person name="Ma J."/>
        </authorList>
    </citation>
    <scope>NUCLEOTIDE SEQUENCE [LARGE SCALE GENOMIC DNA]</scope>
    <source>
        <strain evidence="16">JCM 15503</strain>
    </source>
</reference>
<name>A0ABP3UZX1_9BURK</name>
<dbReference type="PANTHER" id="PTHR32552">
    <property type="entry name" value="FERRICHROME IRON RECEPTOR-RELATED"/>
    <property type="match status" value="1"/>
</dbReference>
<keyword evidence="6 11" id="KW-0798">TonB box</keyword>
<evidence type="ECO:0000256" key="9">
    <source>
        <dbReference type="ARBA" id="ARBA00023237"/>
    </source>
</evidence>
<evidence type="ECO:0000256" key="6">
    <source>
        <dbReference type="ARBA" id="ARBA00023077"/>
    </source>
</evidence>
<evidence type="ECO:0000256" key="1">
    <source>
        <dbReference type="ARBA" id="ARBA00004571"/>
    </source>
</evidence>
<dbReference type="RefSeq" id="WP_141288511.1">
    <property type="nucleotide sequence ID" value="NZ_BAAAEW010000006.1"/>
</dbReference>
<keyword evidence="4 10" id="KW-1134">Transmembrane beta strand</keyword>
<dbReference type="SUPFAM" id="SSF56935">
    <property type="entry name" value="Porins"/>
    <property type="match status" value="1"/>
</dbReference>
<evidence type="ECO:0000256" key="2">
    <source>
        <dbReference type="ARBA" id="ARBA00009810"/>
    </source>
</evidence>
<keyword evidence="12" id="KW-0732">Signal</keyword>
<evidence type="ECO:0000256" key="8">
    <source>
        <dbReference type="ARBA" id="ARBA00023170"/>
    </source>
</evidence>
<dbReference type="Pfam" id="PF07715">
    <property type="entry name" value="Plug"/>
    <property type="match status" value="1"/>
</dbReference>
<keyword evidence="5 10" id="KW-0812">Transmembrane</keyword>
<proteinExistence type="inferred from homology"/>
<dbReference type="Proteomes" id="UP001500279">
    <property type="component" value="Unassembled WGS sequence"/>
</dbReference>
<dbReference type="InterPro" id="IPR000531">
    <property type="entry name" value="Beta-barrel_TonB"/>
</dbReference>
<dbReference type="PANTHER" id="PTHR32552:SF83">
    <property type="entry name" value="BLR3904 PROTEIN"/>
    <property type="match status" value="1"/>
</dbReference>
<keyword evidence="3 10" id="KW-0813">Transport</keyword>